<evidence type="ECO:0000259" key="3">
    <source>
        <dbReference type="PROSITE" id="PS50001"/>
    </source>
</evidence>
<dbReference type="SUPFAM" id="SSF55550">
    <property type="entry name" value="SH2 domain"/>
    <property type="match status" value="1"/>
</dbReference>
<dbReference type="SMART" id="SM00252">
    <property type="entry name" value="SH2"/>
    <property type="match status" value="1"/>
</dbReference>
<keyword evidence="5" id="KW-1185">Reference proteome</keyword>
<dbReference type="Pfam" id="PF00017">
    <property type="entry name" value="SH2"/>
    <property type="match status" value="1"/>
</dbReference>
<dbReference type="AlphaFoldDB" id="A0ABD2Q1J7"/>
<dbReference type="PANTHER" id="PTHR45818:SF3">
    <property type="entry name" value="PROTEIN VAV"/>
    <property type="match status" value="1"/>
</dbReference>
<name>A0ABD2Q1J7_9PLAT</name>
<dbReference type="InterPro" id="IPR000980">
    <property type="entry name" value="SH2"/>
</dbReference>
<evidence type="ECO:0000313" key="5">
    <source>
        <dbReference type="Proteomes" id="UP001626550"/>
    </source>
</evidence>
<dbReference type="InterPro" id="IPR036860">
    <property type="entry name" value="SH2_dom_sf"/>
</dbReference>
<feature type="region of interest" description="Disordered" evidence="2">
    <location>
        <begin position="20"/>
        <end position="40"/>
    </location>
</feature>
<evidence type="ECO:0000256" key="2">
    <source>
        <dbReference type="SAM" id="MobiDB-lite"/>
    </source>
</evidence>
<dbReference type="PROSITE" id="PS50001">
    <property type="entry name" value="SH2"/>
    <property type="match status" value="1"/>
</dbReference>
<feature type="domain" description="SH2" evidence="3">
    <location>
        <begin position="78"/>
        <end position="182"/>
    </location>
</feature>
<accession>A0ABD2Q1J7</accession>
<dbReference type="PANTHER" id="PTHR45818">
    <property type="entry name" value="PROTEIN VAV"/>
    <property type="match status" value="1"/>
</dbReference>
<evidence type="ECO:0000313" key="4">
    <source>
        <dbReference type="EMBL" id="KAL3313508.1"/>
    </source>
</evidence>
<comment type="caution">
    <text evidence="4">The sequence shown here is derived from an EMBL/GenBank/DDBJ whole genome shotgun (WGS) entry which is preliminary data.</text>
</comment>
<sequence>MHSNGYGVDEHGSLDEASLQRNNGRLSNGHRRSGLDNPHDMNLLGGSLMVSPLLRPGLSRHSSTHTVTDLHPLRNLPGFVGEMIRDQARELLMGLPDGTYMIRLSLSADRQGLLSISFVSGIPRHIRIEQRLQPDTLGNTVTRYYLSNVLEFASVEELITHYSSNSLREIFNDIDCRLNFPYIPMPGSSIFLIFLF</sequence>
<dbReference type="EMBL" id="JBJKFK010001287">
    <property type="protein sequence ID" value="KAL3313508.1"/>
    <property type="molecule type" value="Genomic_DNA"/>
</dbReference>
<dbReference type="Gene3D" id="3.30.505.10">
    <property type="entry name" value="SH2 domain"/>
    <property type="match status" value="1"/>
</dbReference>
<proteinExistence type="predicted"/>
<gene>
    <name evidence="4" type="primary">VAV3</name>
    <name evidence="4" type="ORF">Ciccas_007888</name>
</gene>
<organism evidence="4 5">
    <name type="scientific">Cichlidogyrus casuarinus</name>
    <dbReference type="NCBI Taxonomy" id="1844966"/>
    <lineage>
        <taxon>Eukaryota</taxon>
        <taxon>Metazoa</taxon>
        <taxon>Spiralia</taxon>
        <taxon>Lophotrochozoa</taxon>
        <taxon>Platyhelminthes</taxon>
        <taxon>Monogenea</taxon>
        <taxon>Monopisthocotylea</taxon>
        <taxon>Dactylogyridea</taxon>
        <taxon>Ancyrocephalidae</taxon>
        <taxon>Cichlidogyrus</taxon>
    </lineage>
</organism>
<evidence type="ECO:0000256" key="1">
    <source>
        <dbReference type="PROSITE-ProRule" id="PRU00191"/>
    </source>
</evidence>
<keyword evidence="1" id="KW-0727">SH2 domain</keyword>
<reference evidence="4 5" key="1">
    <citation type="submission" date="2024-11" db="EMBL/GenBank/DDBJ databases">
        <title>Adaptive evolution of stress response genes in parasites aligns with host niche diversity.</title>
        <authorList>
            <person name="Hahn C."/>
            <person name="Resl P."/>
        </authorList>
    </citation>
    <scope>NUCLEOTIDE SEQUENCE [LARGE SCALE GENOMIC DNA]</scope>
    <source>
        <strain evidence="4">EGGRZ-B1_66</strain>
        <tissue evidence="4">Body</tissue>
    </source>
</reference>
<protein>
    <submittedName>
        <fullName evidence="4">Guanine nucleotide exchange factor vav3</fullName>
    </submittedName>
</protein>
<dbReference type="Proteomes" id="UP001626550">
    <property type="component" value="Unassembled WGS sequence"/>
</dbReference>